<keyword evidence="3" id="KW-1185">Reference proteome</keyword>
<dbReference type="RefSeq" id="WP_183398130.1">
    <property type="nucleotide sequence ID" value="NZ_JACIDS010000002.1"/>
</dbReference>
<organism evidence="2 3">
    <name type="scientific">Kaistia hirudinis</name>
    <dbReference type="NCBI Taxonomy" id="1293440"/>
    <lineage>
        <taxon>Bacteria</taxon>
        <taxon>Pseudomonadati</taxon>
        <taxon>Pseudomonadota</taxon>
        <taxon>Alphaproteobacteria</taxon>
        <taxon>Hyphomicrobiales</taxon>
        <taxon>Kaistiaceae</taxon>
        <taxon>Kaistia</taxon>
    </lineage>
</organism>
<sequence length="197" mass="20558">MNLVGSRLAGIAMAGAMALASMAPIAGAASAGEAASKAAEAEGLLAAGKVKEAIDAFDASAEAFWKAAPLAFRKALFVDDVKSYGEYVAHAGSTFAPGSELKIYAEPVGFGWTDESDTHRIAFKTEIEIRNDKGVIFAKSPAPAKLEKIGSSPSRDFHLTVGFRLPELKPGSYKLILTVTDEATGKTAPIELPLTIS</sequence>
<evidence type="ECO:0000313" key="3">
    <source>
        <dbReference type="Proteomes" id="UP000553963"/>
    </source>
</evidence>
<keyword evidence="1" id="KW-0732">Signal</keyword>
<feature type="signal peptide" evidence="1">
    <location>
        <begin position="1"/>
        <end position="28"/>
    </location>
</feature>
<accession>A0A840APP5</accession>
<protein>
    <submittedName>
        <fullName evidence="2">Uncharacterized protein</fullName>
    </submittedName>
</protein>
<name>A0A840APP5_9HYPH</name>
<proteinExistence type="predicted"/>
<evidence type="ECO:0000256" key="1">
    <source>
        <dbReference type="SAM" id="SignalP"/>
    </source>
</evidence>
<dbReference type="AlphaFoldDB" id="A0A840APP5"/>
<feature type="chain" id="PRO_5032690772" evidence="1">
    <location>
        <begin position="29"/>
        <end position="197"/>
    </location>
</feature>
<dbReference type="EMBL" id="JACIDS010000002">
    <property type="protein sequence ID" value="MBB3930475.1"/>
    <property type="molecule type" value="Genomic_DNA"/>
</dbReference>
<reference evidence="2 3" key="1">
    <citation type="submission" date="2020-08" db="EMBL/GenBank/DDBJ databases">
        <title>Genomic Encyclopedia of Type Strains, Phase IV (KMG-IV): sequencing the most valuable type-strain genomes for metagenomic binning, comparative biology and taxonomic classification.</title>
        <authorList>
            <person name="Goeker M."/>
        </authorList>
    </citation>
    <scope>NUCLEOTIDE SEQUENCE [LARGE SCALE GENOMIC DNA]</scope>
    <source>
        <strain evidence="2 3">DSM 25966</strain>
    </source>
</reference>
<gene>
    <name evidence="2" type="ORF">GGR25_001514</name>
</gene>
<dbReference type="Proteomes" id="UP000553963">
    <property type="component" value="Unassembled WGS sequence"/>
</dbReference>
<comment type="caution">
    <text evidence="2">The sequence shown here is derived from an EMBL/GenBank/DDBJ whole genome shotgun (WGS) entry which is preliminary data.</text>
</comment>
<evidence type="ECO:0000313" key="2">
    <source>
        <dbReference type="EMBL" id="MBB3930475.1"/>
    </source>
</evidence>